<keyword evidence="7" id="KW-1185">Reference proteome</keyword>
<evidence type="ECO:0000313" key="6">
    <source>
        <dbReference type="EMBL" id="GHC45491.1"/>
    </source>
</evidence>
<reference evidence="6" key="1">
    <citation type="journal article" date="2014" name="Int. J. Syst. Evol. Microbiol.">
        <title>Complete genome sequence of Corynebacterium casei LMG S-19264T (=DSM 44701T), isolated from a smear-ripened cheese.</title>
        <authorList>
            <consortium name="US DOE Joint Genome Institute (JGI-PGF)"/>
            <person name="Walter F."/>
            <person name="Albersmeier A."/>
            <person name="Kalinowski J."/>
            <person name="Ruckert C."/>
        </authorList>
    </citation>
    <scope>NUCLEOTIDE SEQUENCE</scope>
    <source>
        <strain evidence="6">KCTC 12988</strain>
    </source>
</reference>
<evidence type="ECO:0000256" key="3">
    <source>
        <dbReference type="SAM" id="Phobius"/>
    </source>
</evidence>
<dbReference type="AlphaFoldDB" id="A0A918TE97"/>
<feature type="domain" description="DUF7088" evidence="5">
    <location>
        <begin position="50"/>
        <end position="144"/>
    </location>
</feature>
<protein>
    <recommendedName>
        <fullName evidence="8">ABC-type uncharacterized transport system domain-containing protein</fullName>
    </recommendedName>
</protein>
<keyword evidence="3" id="KW-0812">Transmembrane</keyword>
<feature type="transmembrane region" description="Helical" evidence="3">
    <location>
        <begin position="625"/>
        <end position="646"/>
    </location>
</feature>
<dbReference type="Pfam" id="PF23357">
    <property type="entry name" value="DUF7088"/>
    <property type="match status" value="1"/>
</dbReference>
<dbReference type="InterPro" id="IPR019196">
    <property type="entry name" value="ABC_transp_unknown"/>
</dbReference>
<feature type="coiled-coil region" evidence="1">
    <location>
        <begin position="556"/>
        <end position="624"/>
    </location>
</feature>
<dbReference type="RefSeq" id="WP_189567669.1">
    <property type="nucleotide sequence ID" value="NZ_BMXI01000003.1"/>
</dbReference>
<dbReference type="Pfam" id="PF09822">
    <property type="entry name" value="ABC_transp_aux"/>
    <property type="match status" value="1"/>
</dbReference>
<evidence type="ECO:0000259" key="5">
    <source>
        <dbReference type="Pfam" id="PF23357"/>
    </source>
</evidence>
<gene>
    <name evidence="6" type="ORF">GCM10007100_08550</name>
</gene>
<dbReference type="InterPro" id="IPR055396">
    <property type="entry name" value="DUF7088"/>
</dbReference>
<comment type="caution">
    <text evidence="6">The sequence shown here is derived from an EMBL/GenBank/DDBJ whole genome shotgun (WGS) entry which is preliminary data.</text>
</comment>
<sequence length="655" mass="71385">MSSKVQSKTKANNPVLNAVLGIIALVLITFFANWLMALSSAGNRTLDLTEDKVHTLTDGTKAILSDLKDSEAEVVINYYATRDAEFMPRDLELYMKKVDGLLKRYQALAGDNLRIVNLDPKPDTDAEDSANLDGIAGQQLNDENLYLGLSVSFLDEKATIPFLSPQAETQLEYQLSSAIARVARTNRPTLGLMSALPMTGSAPAMGMPGQPPSRPFVIYEQLGQLYDIRDIGMTPTAADLDGLSAVLLVHPAGITPETEYLLDQYLLKGGTLVAALDAFSITAQQTGGGNPMMGQPGLPTSSTFSKELLDSWGVSFISDEVLADGNYRTQFRDGASTSALSLTKDALPQKDSLITDSLDNLFLVLAGAITSQGKDGLSHTSLIRSSTQSGFVDGMRASRLDPSLLGAIRMDDKAYDLAVHIQGTFKSAYPDGNPADQADEDENEEDSIADEATKAEAEAEEESEPKETGLAESEKPGNVFLIADSDFLGDSFAYQQVFGGLMAPQGDNVAFLLNILDQVTGSKHLIGSRARGDSRRPFTVVQEMESDFEQKFGEKREKEQKELDEISTRLNELIQAQQKNGQVVLEGELKTEYDKAIAKQVEARKRLRELEKDLRREKDSLATKYTLANLLIVPLVVILFGLGVFLKRRFATSAR</sequence>
<feature type="transmembrane region" description="Helical" evidence="3">
    <location>
        <begin position="15"/>
        <end position="36"/>
    </location>
</feature>
<accession>A0A918TE97</accession>
<feature type="compositionally biased region" description="Basic and acidic residues" evidence="2">
    <location>
        <begin position="465"/>
        <end position="475"/>
    </location>
</feature>
<dbReference type="EMBL" id="BMXI01000003">
    <property type="protein sequence ID" value="GHC45491.1"/>
    <property type="molecule type" value="Genomic_DNA"/>
</dbReference>
<keyword evidence="3" id="KW-0472">Membrane</keyword>
<feature type="domain" description="ABC-type uncharacterised transport system" evidence="4">
    <location>
        <begin position="187"/>
        <end position="514"/>
    </location>
</feature>
<feature type="region of interest" description="Disordered" evidence="2">
    <location>
        <begin position="426"/>
        <end position="475"/>
    </location>
</feature>
<proteinExistence type="predicted"/>
<evidence type="ECO:0000259" key="4">
    <source>
        <dbReference type="Pfam" id="PF09822"/>
    </source>
</evidence>
<evidence type="ECO:0000256" key="1">
    <source>
        <dbReference type="SAM" id="Coils"/>
    </source>
</evidence>
<evidence type="ECO:0008006" key="8">
    <source>
        <dbReference type="Google" id="ProtNLM"/>
    </source>
</evidence>
<name>A0A918TE97_9BACT</name>
<reference evidence="6" key="2">
    <citation type="submission" date="2020-09" db="EMBL/GenBank/DDBJ databases">
        <authorList>
            <person name="Sun Q."/>
            <person name="Kim S."/>
        </authorList>
    </citation>
    <scope>NUCLEOTIDE SEQUENCE</scope>
    <source>
        <strain evidence="6">KCTC 12988</strain>
    </source>
</reference>
<feature type="compositionally biased region" description="Acidic residues" evidence="2">
    <location>
        <begin position="437"/>
        <end position="449"/>
    </location>
</feature>
<evidence type="ECO:0000256" key="2">
    <source>
        <dbReference type="SAM" id="MobiDB-lite"/>
    </source>
</evidence>
<dbReference type="Proteomes" id="UP000644507">
    <property type="component" value="Unassembled WGS sequence"/>
</dbReference>
<keyword evidence="1" id="KW-0175">Coiled coil</keyword>
<evidence type="ECO:0000313" key="7">
    <source>
        <dbReference type="Proteomes" id="UP000644507"/>
    </source>
</evidence>
<organism evidence="6 7">
    <name type="scientific">Roseibacillus persicicus</name>
    <dbReference type="NCBI Taxonomy" id="454148"/>
    <lineage>
        <taxon>Bacteria</taxon>
        <taxon>Pseudomonadati</taxon>
        <taxon>Verrucomicrobiota</taxon>
        <taxon>Verrucomicrobiia</taxon>
        <taxon>Verrucomicrobiales</taxon>
        <taxon>Verrucomicrobiaceae</taxon>
        <taxon>Roseibacillus</taxon>
    </lineage>
</organism>
<keyword evidence="3" id="KW-1133">Transmembrane helix</keyword>